<dbReference type="AlphaFoldDB" id="A0AAU7AZ07"/>
<dbReference type="InterPro" id="IPR036061">
    <property type="entry name" value="CheW-like_dom_sf"/>
</dbReference>
<evidence type="ECO:0000259" key="1">
    <source>
        <dbReference type="Pfam" id="PF01584"/>
    </source>
</evidence>
<sequence>MSALVCFTSPHGLLALPVAVVRGVVDHLDVVPLPAPAPVGVAGLLRPGREALPVLDVLGTDGRHLLLLSVGGRRFGLIAGEVTHVQKPAAGALGPSPAGPAGALIAGTLRTADGTVLVVDEHALAARLDRAS</sequence>
<accession>A0AAU7AZ07</accession>
<name>A0AAU7AZ07_9ACTN</name>
<dbReference type="InterPro" id="IPR002545">
    <property type="entry name" value="CheW-lke_dom"/>
</dbReference>
<reference evidence="2" key="1">
    <citation type="submission" date="2022-12" db="EMBL/GenBank/DDBJ databases">
        <title>Paraconexibacter alkalitolerans sp. nov. and Baekduia alba sp. nov., isolated from soil and emended description of the genera Paraconexibacter (Chun et al., 2020) and Baekduia (An et al., 2020).</title>
        <authorList>
            <person name="Vieira S."/>
            <person name="Huber K.J."/>
            <person name="Geppert A."/>
            <person name="Wolf J."/>
            <person name="Neumann-Schaal M."/>
            <person name="Muesken M."/>
            <person name="Overmann J."/>
        </authorList>
    </citation>
    <scope>NUCLEOTIDE SEQUENCE</scope>
    <source>
        <strain evidence="2">AEG42_29</strain>
    </source>
</reference>
<dbReference type="RefSeq" id="WP_354698107.1">
    <property type="nucleotide sequence ID" value="NZ_CP114014.1"/>
</dbReference>
<feature type="domain" description="CheW-like" evidence="1">
    <location>
        <begin position="4"/>
        <end position="126"/>
    </location>
</feature>
<proteinExistence type="predicted"/>
<gene>
    <name evidence="2" type="ORF">DSM112329_03772</name>
</gene>
<evidence type="ECO:0000313" key="2">
    <source>
        <dbReference type="EMBL" id="XAY06894.1"/>
    </source>
</evidence>
<dbReference type="Pfam" id="PF01584">
    <property type="entry name" value="CheW"/>
    <property type="match status" value="1"/>
</dbReference>
<dbReference type="GO" id="GO:0006935">
    <property type="term" value="P:chemotaxis"/>
    <property type="evidence" value="ECO:0007669"/>
    <property type="project" value="InterPro"/>
</dbReference>
<dbReference type="KEGG" id="parq:DSM112329_03772"/>
<organism evidence="2">
    <name type="scientific">Paraconexibacter sp. AEG42_29</name>
    <dbReference type="NCBI Taxonomy" id="2997339"/>
    <lineage>
        <taxon>Bacteria</taxon>
        <taxon>Bacillati</taxon>
        <taxon>Actinomycetota</taxon>
        <taxon>Thermoleophilia</taxon>
        <taxon>Solirubrobacterales</taxon>
        <taxon>Paraconexibacteraceae</taxon>
        <taxon>Paraconexibacter</taxon>
    </lineage>
</organism>
<protein>
    <recommendedName>
        <fullName evidence="1">CheW-like domain-containing protein</fullName>
    </recommendedName>
</protein>
<dbReference type="SUPFAM" id="SSF50341">
    <property type="entry name" value="CheW-like"/>
    <property type="match status" value="1"/>
</dbReference>
<dbReference type="EMBL" id="CP114014">
    <property type="protein sequence ID" value="XAY06894.1"/>
    <property type="molecule type" value="Genomic_DNA"/>
</dbReference>
<dbReference type="GO" id="GO:0007165">
    <property type="term" value="P:signal transduction"/>
    <property type="evidence" value="ECO:0007669"/>
    <property type="project" value="InterPro"/>
</dbReference>